<evidence type="ECO:0000256" key="7">
    <source>
        <dbReference type="SAM" id="MobiDB-lite"/>
    </source>
</evidence>
<dbReference type="PROSITE" id="PS51790">
    <property type="entry name" value="MSRB"/>
    <property type="match status" value="1"/>
</dbReference>
<dbReference type="InterPro" id="IPR028427">
    <property type="entry name" value="Met_Sox_Rdtase_MsrB"/>
</dbReference>
<evidence type="ECO:0000313" key="10">
    <source>
        <dbReference type="Proteomes" id="UP000735302"/>
    </source>
</evidence>
<keyword evidence="2 6" id="KW-0479">Metal-binding</keyword>
<keyword evidence="3 6" id="KW-0862">Zinc</keyword>
<dbReference type="SUPFAM" id="SSF51316">
    <property type="entry name" value="Mss4-like"/>
    <property type="match status" value="1"/>
</dbReference>
<comment type="caution">
    <text evidence="9">The sequence shown here is derived from an EMBL/GenBank/DDBJ whole genome shotgun (WGS) entry which is preliminary data.</text>
</comment>
<dbReference type="Gene3D" id="2.170.150.20">
    <property type="entry name" value="Peptide methionine sulfoxide reductase"/>
    <property type="match status" value="1"/>
</dbReference>
<comment type="function">
    <text evidence="6">Methionine-sulfoxide reductase that specifically reduces methionine (R)-sulfoxide back to methionine. While in many cases methionine oxidation is the result of random oxidation following oxidative stress, methionine oxidation is also a post-translational modification that takes place on specific residues.</text>
</comment>
<dbReference type="NCBIfam" id="TIGR00357">
    <property type="entry name" value="peptide-methionine (R)-S-oxide reductase MsrB"/>
    <property type="match status" value="1"/>
</dbReference>
<evidence type="ECO:0000256" key="6">
    <source>
        <dbReference type="RuleBase" id="RU365044"/>
    </source>
</evidence>
<gene>
    <name evidence="9" type="ORF">PoB_001530000</name>
</gene>
<feature type="domain" description="MsrB" evidence="8">
    <location>
        <begin position="28"/>
        <end position="156"/>
    </location>
</feature>
<keyword evidence="4 6" id="KW-0560">Oxidoreductase</keyword>
<protein>
    <recommendedName>
        <fullName evidence="6">Peptide-methionine (R)-S-oxide reductase</fullName>
        <ecNumber evidence="6">1.8.4.12</ecNumber>
    </recommendedName>
</protein>
<dbReference type="AlphaFoldDB" id="A0AAV3Z2D5"/>
<dbReference type="GO" id="GO:0033743">
    <property type="term" value="F:peptide-methionine (R)-S-oxide reductase activity"/>
    <property type="evidence" value="ECO:0007669"/>
    <property type="project" value="UniProtKB-EC"/>
</dbReference>
<evidence type="ECO:0000256" key="3">
    <source>
        <dbReference type="ARBA" id="ARBA00022833"/>
    </source>
</evidence>
<feature type="region of interest" description="Disordered" evidence="7">
    <location>
        <begin position="1"/>
        <end position="26"/>
    </location>
</feature>
<dbReference type="Proteomes" id="UP000735302">
    <property type="component" value="Unassembled WGS sequence"/>
</dbReference>
<organism evidence="9 10">
    <name type="scientific">Plakobranchus ocellatus</name>
    <dbReference type="NCBI Taxonomy" id="259542"/>
    <lineage>
        <taxon>Eukaryota</taxon>
        <taxon>Metazoa</taxon>
        <taxon>Spiralia</taxon>
        <taxon>Lophotrochozoa</taxon>
        <taxon>Mollusca</taxon>
        <taxon>Gastropoda</taxon>
        <taxon>Heterobranchia</taxon>
        <taxon>Euthyneura</taxon>
        <taxon>Panpulmonata</taxon>
        <taxon>Sacoglossa</taxon>
        <taxon>Placobranchoidea</taxon>
        <taxon>Plakobranchidae</taxon>
        <taxon>Plakobranchus</taxon>
    </lineage>
</organism>
<proteinExistence type="inferred from homology"/>
<feature type="compositionally biased region" description="Polar residues" evidence="7">
    <location>
        <begin position="7"/>
        <end position="18"/>
    </location>
</feature>
<dbReference type="PANTHER" id="PTHR10173:SF52">
    <property type="entry name" value="METHIONINE-R-SULFOXIDE REDUCTASE B1"/>
    <property type="match status" value="1"/>
</dbReference>
<comment type="catalytic activity">
    <reaction evidence="5 6">
        <text>L-methionyl-[protein] + [thioredoxin]-disulfide + H2O = L-methionyl-(R)-S-oxide-[protein] + [thioredoxin]-dithiol</text>
        <dbReference type="Rhea" id="RHEA:24164"/>
        <dbReference type="Rhea" id="RHEA-COMP:10698"/>
        <dbReference type="Rhea" id="RHEA-COMP:10700"/>
        <dbReference type="Rhea" id="RHEA-COMP:12313"/>
        <dbReference type="Rhea" id="RHEA-COMP:12314"/>
        <dbReference type="ChEBI" id="CHEBI:15377"/>
        <dbReference type="ChEBI" id="CHEBI:16044"/>
        <dbReference type="ChEBI" id="CHEBI:29950"/>
        <dbReference type="ChEBI" id="CHEBI:45764"/>
        <dbReference type="ChEBI" id="CHEBI:50058"/>
        <dbReference type="EC" id="1.8.4.12"/>
    </reaction>
</comment>
<evidence type="ECO:0000256" key="4">
    <source>
        <dbReference type="ARBA" id="ARBA00023002"/>
    </source>
</evidence>
<accession>A0AAV3Z2D5</accession>
<dbReference type="EMBL" id="BLXT01001882">
    <property type="protein sequence ID" value="GFN88794.1"/>
    <property type="molecule type" value="Genomic_DNA"/>
</dbReference>
<evidence type="ECO:0000256" key="2">
    <source>
        <dbReference type="ARBA" id="ARBA00022723"/>
    </source>
</evidence>
<comment type="cofactor">
    <cofactor evidence="6">
        <name>Zn(2+)</name>
        <dbReference type="ChEBI" id="CHEBI:29105"/>
    </cofactor>
    <text evidence="6">Binds 1 zinc ion per subunit.</text>
</comment>
<dbReference type="FunFam" id="2.170.150.20:FF:000001">
    <property type="entry name" value="Peptide methionine sulfoxide reductase MsrB"/>
    <property type="match status" value="1"/>
</dbReference>
<evidence type="ECO:0000313" key="9">
    <source>
        <dbReference type="EMBL" id="GFN88794.1"/>
    </source>
</evidence>
<evidence type="ECO:0000256" key="5">
    <source>
        <dbReference type="ARBA" id="ARBA00048488"/>
    </source>
</evidence>
<dbReference type="EC" id="1.8.4.12" evidence="6"/>
<name>A0AAV3Z2D5_9GAST</name>
<dbReference type="GO" id="GO:0005737">
    <property type="term" value="C:cytoplasm"/>
    <property type="evidence" value="ECO:0007669"/>
    <property type="project" value="TreeGrafter"/>
</dbReference>
<dbReference type="InterPro" id="IPR002579">
    <property type="entry name" value="Met_Sox_Rdtase_MsrB_dom"/>
</dbReference>
<dbReference type="PANTHER" id="PTHR10173">
    <property type="entry name" value="METHIONINE SULFOXIDE REDUCTASE"/>
    <property type="match status" value="1"/>
</dbReference>
<evidence type="ECO:0000259" key="8">
    <source>
        <dbReference type="PROSITE" id="PS51790"/>
    </source>
</evidence>
<reference evidence="9 10" key="1">
    <citation type="journal article" date="2021" name="Elife">
        <title>Chloroplast acquisition without the gene transfer in kleptoplastic sea slugs, Plakobranchus ocellatus.</title>
        <authorList>
            <person name="Maeda T."/>
            <person name="Takahashi S."/>
            <person name="Yoshida T."/>
            <person name="Shimamura S."/>
            <person name="Takaki Y."/>
            <person name="Nagai Y."/>
            <person name="Toyoda A."/>
            <person name="Suzuki Y."/>
            <person name="Arimoto A."/>
            <person name="Ishii H."/>
            <person name="Satoh N."/>
            <person name="Nishiyama T."/>
            <person name="Hasebe M."/>
            <person name="Maruyama T."/>
            <person name="Minagawa J."/>
            <person name="Obokata J."/>
            <person name="Shigenobu S."/>
        </authorList>
    </citation>
    <scope>NUCLEOTIDE SEQUENCE [LARGE SCALE GENOMIC DNA]</scope>
</reference>
<dbReference type="GO" id="GO:0006979">
    <property type="term" value="P:response to oxidative stress"/>
    <property type="evidence" value="ECO:0007669"/>
    <property type="project" value="InterPro"/>
</dbReference>
<dbReference type="InterPro" id="IPR011057">
    <property type="entry name" value="Mss4-like_sf"/>
</dbReference>
<dbReference type="GO" id="GO:0030091">
    <property type="term" value="P:protein repair"/>
    <property type="evidence" value="ECO:0007669"/>
    <property type="project" value="InterPro"/>
</dbReference>
<evidence type="ECO:0000256" key="1">
    <source>
        <dbReference type="ARBA" id="ARBA00007174"/>
    </source>
</evidence>
<dbReference type="GO" id="GO:0046872">
    <property type="term" value="F:metal ion binding"/>
    <property type="evidence" value="ECO:0007669"/>
    <property type="project" value="UniProtKB-KW"/>
</dbReference>
<comment type="similarity">
    <text evidence="1 6">Belongs to the MsrB Met sulfoxide reductase family.</text>
</comment>
<sequence length="166" mass="17952">MGDMHSQEVNGLADTTQEARPGKITKTDAEWKQTLTPEQYSVCRRQGTERAFTGVLLDNKKKGVYICAACHTELFSSSAKFDSGSGWPSFYDVLKDKDVSKLPAVDIRQDISHGMRRTEVLCGKCGSHLGHVFNDGPNPTGLRYCINSVSLGFKEGGSSGGSTSGN</sequence>
<dbReference type="Pfam" id="PF01641">
    <property type="entry name" value="SelR"/>
    <property type="match status" value="1"/>
</dbReference>
<keyword evidence="10" id="KW-1185">Reference proteome</keyword>